<dbReference type="Pfam" id="PF06203">
    <property type="entry name" value="CCT"/>
    <property type="match status" value="1"/>
</dbReference>
<evidence type="ECO:0000256" key="4">
    <source>
        <dbReference type="SAM" id="MobiDB-lite"/>
    </source>
</evidence>
<sequence length="395" mass="44856">MTDDENALEEAMITDHEQRRVNENLGSIRLDDTQDVLQLPEFHFEAEVEHELAPHQVDPAPMEAEVEEARAPEAPAPHLAAARLKDLEIPGEVDPAPIEDEVEHPHQVNQAHMVVEVVEAPAPHLAAANAYMYHSNLMNQDHADIWTRLFYNPFRIGLDPRSCLPTTYKCQHLYHSGSSMTQVETAPAPPQLTHNNPSRARLDPRSVIRRSRNTGTVTPYTKEERDQKIQNWRKKRPFLNYRNQIRYEVRQQQAARKTRKEGRFVTEIATTSSHPAEPMSTLKSRRRKAQADYNKDHEIRRLYSTICQLKQEIHIRDTIIRTLRERELHLPHIATGQESSQAGIMQLSQPPNQQPHPPLSHQHVEPAGGGPPATQDQRAEEGGGDPASDSNKGGE</sequence>
<proteinExistence type="predicted"/>
<feature type="region of interest" description="Disordered" evidence="4">
    <location>
        <begin position="347"/>
        <end position="395"/>
    </location>
</feature>
<dbReference type="Proteomes" id="UP000623129">
    <property type="component" value="Unassembled WGS sequence"/>
</dbReference>
<comment type="subcellular location">
    <subcellularLocation>
        <location evidence="1 3">Nucleus</location>
    </subcellularLocation>
</comment>
<evidence type="ECO:0000256" key="3">
    <source>
        <dbReference type="PROSITE-ProRule" id="PRU00357"/>
    </source>
</evidence>
<comment type="caution">
    <text evidence="6">The sequence shown here is derived from an EMBL/GenBank/DDBJ whole genome shotgun (WGS) entry which is preliminary data.</text>
</comment>
<name>A0A833R7F1_9POAL</name>
<protein>
    <recommendedName>
        <fullName evidence="5">CCT domain-containing protein</fullName>
    </recommendedName>
</protein>
<dbReference type="EMBL" id="SWLB01000004">
    <property type="protein sequence ID" value="KAF3339505.1"/>
    <property type="molecule type" value="Genomic_DNA"/>
</dbReference>
<gene>
    <name evidence="6" type="ORF">FCM35_KLT16976</name>
</gene>
<accession>A0A833R7F1</accession>
<dbReference type="PROSITE" id="PS51017">
    <property type="entry name" value="CCT"/>
    <property type="match status" value="1"/>
</dbReference>
<feature type="region of interest" description="Disordered" evidence="4">
    <location>
        <begin position="273"/>
        <end position="293"/>
    </location>
</feature>
<dbReference type="GO" id="GO:0005634">
    <property type="term" value="C:nucleus"/>
    <property type="evidence" value="ECO:0007669"/>
    <property type="project" value="UniProtKB-SubCell"/>
</dbReference>
<evidence type="ECO:0000256" key="2">
    <source>
        <dbReference type="ARBA" id="ARBA00023242"/>
    </source>
</evidence>
<evidence type="ECO:0000256" key="1">
    <source>
        <dbReference type="ARBA" id="ARBA00004123"/>
    </source>
</evidence>
<organism evidence="6 7">
    <name type="scientific">Carex littledalei</name>
    <dbReference type="NCBI Taxonomy" id="544730"/>
    <lineage>
        <taxon>Eukaryota</taxon>
        <taxon>Viridiplantae</taxon>
        <taxon>Streptophyta</taxon>
        <taxon>Embryophyta</taxon>
        <taxon>Tracheophyta</taxon>
        <taxon>Spermatophyta</taxon>
        <taxon>Magnoliopsida</taxon>
        <taxon>Liliopsida</taxon>
        <taxon>Poales</taxon>
        <taxon>Cyperaceae</taxon>
        <taxon>Cyperoideae</taxon>
        <taxon>Cariceae</taxon>
        <taxon>Carex</taxon>
        <taxon>Carex subgen. Euthyceras</taxon>
    </lineage>
</organism>
<keyword evidence="7" id="KW-1185">Reference proteome</keyword>
<dbReference type="AlphaFoldDB" id="A0A833R7F1"/>
<evidence type="ECO:0000313" key="6">
    <source>
        <dbReference type="EMBL" id="KAF3339505.1"/>
    </source>
</evidence>
<feature type="domain" description="CCT" evidence="5">
    <location>
        <begin position="225"/>
        <end position="267"/>
    </location>
</feature>
<keyword evidence="2 3" id="KW-0539">Nucleus</keyword>
<evidence type="ECO:0000313" key="7">
    <source>
        <dbReference type="Proteomes" id="UP000623129"/>
    </source>
</evidence>
<reference evidence="6" key="1">
    <citation type="submission" date="2020-01" db="EMBL/GenBank/DDBJ databases">
        <title>Genome sequence of Kobresia littledalei, the first chromosome-level genome in the family Cyperaceae.</title>
        <authorList>
            <person name="Qu G."/>
        </authorList>
    </citation>
    <scope>NUCLEOTIDE SEQUENCE</scope>
    <source>
        <strain evidence="6">C.B.Clarke</strain>
        <tissue evidence="6">Leaf</tissue>
    </source>
</reference>
<evidence type="ECO:0000259" key="5">
    <source>
        <dbReference type="PROSITE" id="PS51017"/>
    </source>
</evidence>
<dbReference type="InterPro" id="IPR010402">
    <property type="entry name" value="CCT_domain"/>
</dbReference>